<accession>A0A438CDI2</accession>
<name>A0A438CDI2_VITVI</name>
<evidence type="ECO:0000313" key="1">
    <source>
        <dbReference type="EMBL" id="RVW21256.1"/>
    </source>
</evidence>
<proteinExistence type="predicted"/>
<comment type="caution">
    <text evidence="1">The sequence shown here is derived from an EMBL/GenBank/DDBJ whole genome shotgun (WGS) entry which is preliminary data.</text>
</comment>
<dbReference type="AlphaFoldDB" id="A0A438CDI2"/>
<evidence type="ECO:0000313" key="2">
    <source>
        <dbReference type="Proteomes" id="UP000288805"/>
    </source>
</evidence>
<sequence length="97" mass="10787">MAVVSPEGKCWFSVDSKTFEISIGEAKGKVSGRVCERSPNFSSWVRFSGKGLAFLLEGVETCNSLKIGEHFRKSRVEGGRRYQLELHSNKAGRFLGM</sequence>
<protein>
    <submittedName>
        <fullName evidence="1">Uncharacterized protein</fullName>
    </submittedName>
</protein>
<gene>
    <name evidence="1" type="ORF">CK203_108100</name>
</gene>
<organism evidence="1 2">
    <name type="scientific">Vitis vinifera</name>
    <name type="common">Grape</name>
    <dbReference type="NCBI Taxonomy" id="29760"/>
    <lineage>
        <taxon>Eukaryota</taxon>
        <taxon>Viridiplantae</taxon>
        <taxon>Streptophyta</taxon>
        <taxon>Embryophyta</taxon>
        <taxon>Tracheophyta</taxon>
        <taxon>Spermatophyta</taxon>
        <taxon>Magnoliopsida</taxon>
        <taxon>eudicotyledons</taxon>
        <taxon>Gunneridae</taxon>
        <taxon>Pentapetalae</taxon>
        <taxon>rosids</taxon>
        <taxon>Vitales</taxon>
        <taxon>Vitaceae</taxon>
        <taxon>Viteae</taxon>
        <taxon>Vitis</taxon>
    </lineage>
</organism>
<reference evidence="1 2" key="1">
    <citation type="journal article" date="2018" name="PLoS Genet.">
        <title>Population sequencing reveals clonal diversity and ancestral inbreeding in the grapevine cultivar Chardonnay.</title>
        <authorList>
            <person name="Roach M.J."/>
            <person name="Johnson D.L."/>
            <person name="Bohlmann J."/>
            <person name="van Vuuren H.J."/>
            <person name="Jones S.J."/>
            <person name="Pretorius I.S."/>
            <person name="Schmidt S.A."/>
            <person name="Borneman A.R."/>
        </authorList>
    </citation>
    <scope>NUCLEOTIDE SEQUENCE [LARGE SCALE GENOMIC DNA]</scope>
    <source>
        <strain evidence="2">cv. Chardonnay</strain>
        <tissue evidence="1">Leaf</tissue>
    </source>
</reference>
<dbReference type="EMBL" id="QGNW01002303">
    <property type="protein sequence ID" value="RVW21256.1"/>
    <property type="molecule type" value="Genomic_DNA"/>
</dbReference>
<dbReference type="Proteomes" id="UP000288805">
    <property type="component" value="Unassembled WGS sequence"/>
</dbReference>